<gene>
    <name evidence="4" type="ORF">CWI80_03570</name>
</gene>
<dbReference type="Pfam" id="PF13432">
    <property type="entry name" value="TPR_16"/>
    <property type="match status" value="1"/>
</dbReference>
<evidence type="ECO:0000256" key="3">
    <source>
        <dbReference type="PROSITE-ProRule" id="PRU00339"/>
    </source>
</evidence>
<dbReference type="InterPro" id="IPR019734">
    <property type="entry name" value="TPR_rpt"/>
</dbReference>
<dbReference type="RefSeq" id="WP_051207092.1">
    <property type="nucleotide sequence ID" value="NZ_JAHVIQ010000001.1"/>
</dbReference>
<dbReference type="Proteomes" id="UP000287022">
    <property type="component" value="Unassembled WGS sequence"/>
</dbReference>
<feature type="repeat" description="TPR" evidence="3">
    <location>
        <begin position="105"/>
        <end position="138"/>
    </location>
</feature>
<dbReference type="Gene3D" id="2.60.120.620">
    <property type="entry name" value="q2cbj1_9rhob like domain"/>
    <property type="match status" value="1"/>
</dbReference>
<protein>
    <submittedName>
        <fullName evidence="4">Uncharacterized protein</fullName>
    </submittedName>
</protein>
<dbReference type="Gene3D" id="1.25.40.10">
    <property type="entry name" value="Tetratricopeptide repeat domain"/>
    <property type="match status" value="3"/>
</dbReference>
<accession>A0A432Z983</accession>
<dbReference type="EMBL" id="PIQE01000001">
    <property type="protein sequence ID" value="RUO74430.1"/>
    <property type="molecule type" value="Genomic_DNA"/>
</dbReference>
<sequence length="563" mass="64728">MTAQQRFQQAVAYYQRGQFAPALHLLTELSKVLPRQPAVWHVLALTQRKLGQLEESEASFKKCLKLAPNQAEVLSNYGNLLRQLKRNEEARRSFEQALSWQPNFVEARFNLGLLYWHAHDLQAAEEAFREIVFQQPKHIRARIAAADAARLLGDAERGLELLLRQPEAHDVAYLRSRALCYFACKQVQEAIVDLKSAIKLHPQDLGLYETLSDIRWLSGDQDWLREYRQQLSQMPNAKALRIAYVNRLLKAEAYTEAKDELALLLNEQNPELPTLLLAGYLARETGEIDAAREFLERAHVLNPAHQEVINELFTTALAAQRPEQARRYAERLLELNPEHQGWWAMYATALKACGDNKTYRRLYDFDRFVRAYELSTSQSGELSSFNQQLLAVLEQQHVQKQHPLNQSLRSGTQTDGQLFMQNDASVQQLKQMISGAVREYIANLPDDVEHPFLSRKQAKFRYSGAWSVRLNRSGFHRNHYHSEGWISGCFYVSIPKAVNREGHGWIKFGQAELGHSYRDEPDYIVKPQAGMVVLFPSMMWHGTVPFADDAYRVTVAFDLVPEK</sequence>
<comment type="caution">
    <text evidence="4">The sequence shown here is derived from an EMBL/GenBank/DDBJ whole genome shotgun (WGS) entry which is preliminary data.</text>
</comment>
<dbReference type="PANTHER" id="PTHR45586">
    <property type="entry name" value="TPR REPEAT-CONTAINING PROTEIN PA4667"/>
    <property type="match status" value="1"/>
</dbReference>
<evidence type="ECO:0000313" key="5">
    <source>
        <dbReference type="Proteomes" id="UP000287022"/>
    </source>
</evidence>
<dbReference type="InterPro" id="IPR011990">
    <property type="entry name" value="TPR-like_helical_dom_sf"/>
</dbReference>
<keyword evidence="2 3" id="KW-0802">TPR repeat</keyword>
<dbReference type="SMART" id="SM00028">
    <property type="entry name" value="TPR"/>
    <property type="match status" value="7"/>
</dbReference>
<evidence type="ECO:0000256" key="1">
    <source>
        <dbReference type="ARBA" id="ARBA00022737"/>
    </source>
</evidence>
<dbReference type="InterPro" id="IPR012668">
    <property type="entry name" value="CHP02466"/>
</dbReference>
<keyword evidence="1" id="KW-0677">Repeat</keyword>
<dbReference type="PANTHER" id="PTHR45586:SF1">
    <property type="entry name" value="LIPOPOLYSACCHARIDE ASSEMBLY PROTEIN B"/>
    <property type="match status" value="1"/>
</dbReference>
<dbReference type="InterPro" id="IPR051012">
    <property type="entry name" value="CellSynth/LPSAsmb/PSIAsmb"/>
</dbReference>
<dbReference type="Pfam" id="PF13759">
    <property type="entry name" value="2OG-FeII_Oxy_5"/>
    <property type="match status" value="1"/>
</dbReference>
<evidence type="ECO:0000313" key="4">
    <source>
        <dbReference type="EMBL" id="RUO74430.1"/>
    </source>
</evidence>
<organism evidence="4 5">
    <name type="scientific">Pseudidiomarina sediminum</name>
    <dbReference type="NCBI Taxonomy" id="431675"/>
    <lineage>
        <taxon>Bacteria</taxon>
        <taxon>Pseudomonadati</taxon>
        <taxon>Pseudomonadota</taxon>
        <taxon>Gammaproteobacteria</taxon>
        <taxon>Alteromonadales</taxon>
        <taxon>Idiomarinaceae</taxon>
        <taxon>Pseudidiomarina</taxon>
    </lineage>
</organism>
<name>A0A432Z983_9GAMM</name>
<proteinExistence type="predicted"/>
<feature type="repeat" description="TPR" evidence="3">
    <location>
        <begin position="37"/>
        <end position="70"/>
    </location>
</feature>
<keyword evidence="5" id="KW-1185">Reference proteome</keyword>
<dbReference type="Pfam" id="PF14559">
    <property type="entry name" value="TPR_19"/>
    <property type="match status" value="1"/>
</dbReference>
<dbReference type="STRING" id="1122124.GCA_000423165_00684"/>
<dbReference type="SUPFAM" id="SSF48452">
    <property type="entry name" value="TPR-like"/>
    <property type="match status" value="2"/>
</dbReference>
<evidence type="ECO:0000256" key="2">
    <source>
        <dbReference type="ARBA" id="ARBA00022803"/>
    </source>
</evidence>
<feature type="repeat" description="TPR" evidence="3">
    <location>
        <begin position="71"/>
        <end position="104"/>
    </location>
</feature>
<dbReference type="AlphaFoldDB" id="A0A432Z983"/>
<dbReference type="Pfam" id="PF13181">
    <property type="entry name" value="TPR_8"/>
    <property type="match status" value="1"/>
</dbReference>
<dbReference type="PROSITE" id="PS50005">
    <property type="entry name" value="TPR"/>
    <property type="match status" value="3"/>
</dbReference>
<reference evidence="5" key="1">
    <citation type="journal article" date="2018" name="Front. Microbiol.">
        <title>Genome-Based Analysis Reveals the Taxonomy and Diversity of the Family Idiomarinaceae.</title>
        <authorList>
            <person name="Liu Y."/>
            <person name="Lai Q."/>
            <person name="Shao Z."/>
        </authorList>
    </citation>
    <scope>NUCLEOTIDE SEQUENCE [LARGE SCALE GENOMIC DNA]</scope>
    <source>
        <strain evidence="5">c121</strain>
    </source>
</reference>